<evidence type="ECO:0000256" key="1">
    <source>
        <dbReference type="ARBA" id="ARBA00022691"/>
    </source>
</evidence>
<reference evidence="3 4" key="1">
    <citation type="submission" date="2019-03" db="EMBL/GenBank/DDBJ databases">
        <title>Genomic Encyclopedia of Type Strains, Phase IV (KMG-IV): sequencing the most valuable type-strain genomes for metagenomic binning, comparative biology and taxonomic classification.</title>
        <authorList>
            <person name="Goeker M."/>
        </authorList>
    </citation>
    <scope>NUCLEOTIDE SEQUENCE [LARGE SCALE GENOMIC DNA]</scope>
    <source>
        <strain evidence="3 4">DSM 12121</strain>
    </source>
</reference>
<sequence>MNEQLGFLRNWVSAPVRVAAIAPSSKALAALITSDLSPRDAPIIELGAGTGVFTRRLLEKGIPEEKLAVVEFDPGFARRLREAFPAASVLCMDAARLREVELFGGERGGAVVSGLPLLLMPPLQLARILRGAFSHLRPGGAFYQFTYGPRCPVPRAILERFGLRARYIGGTLANLPPAAVFRISRKAEAPAAEAFQLKRRSLIAGVA</sequence>
<dbReference type="AlphaFoldDB" id="A0A4R6DWC5"/>
<evidence type="ECO:0000313" key="3">
    <source>
        <dbReference type="EMBL" id="TDN49575.1"/>
    </source>
</evidence>
<dbReference type="Gene3D" id="3.40.50.150">
    <property type="entry name" value="Vaccinia Virus protein VP39"/>
    <property type="match status" value="1"/>
</dbReference>
<keyword evidence="1" id="KW-0949">S-adenosyl-L-methionine</keyword>
<feature type="domain" description="Methyltransferase" evidence="2">
    <location>
        <begin position="43"/>
        <end position="140"/>
    </location>
</feature>
<protein>
    <submittedName>
        <fullName evidence="3">Phospholipid N-methyltransferase</fullName>
    </submittedName>
</protein>
<evidence type="ECO:0000259" key="2">
    <source>
        <dbReference type="Pfam" id="PF13649"/>
    </source>
</evidence>
<dbReference type="GO" id="GO:0000179">
    <property type="term" value="F:rRNA (adenine-N6,N6-)-dimethyltransferase activity"/>
    <property type="evidence" value="ECO:0007669"/>
    <property type="project" value="InterPro"/>
</dbReference>
<name>A0A4R6DWC5_9RHOO</name>
<proteinExistence type="predicted"/>
<dbReference type="InterPro" id="IPR020596">
    <property type="entry name" value="rRNA_Ade_Mease_Trfase_CS"/>
</dbReference>
<keyword evidence="3" id="KW-0489">Methyltransferase</keyword>
<organism evidence="3 4">
    <name type="scientific">Azoarcus indigens</name>
    <dbReference type="NCBI Taxonomy" id="29545"/>
    <lineage>
        <taxon>Bacteria</taxon>
        <taxon>Pseudomonadati</taxon>
        <taxon>Pseudomonadota</taxon>
        <taxon>Betaproteobacteria</taxon>
        <taxon>Rhodocyclales</taxon>
        <taxon>Zoogloeaceae</taxon>
        <taxon>Azoarcus</taxon>
    </lineage>
</organism>
<keyword evidence="4" id="KW-1185">Reference proteome</keyword>
<dbReference type="InterPro" id="IPR041698">
    <property type="entry name" value="Methyltransf_25"/>
</dbReference>
<dbReference type="Proteomes" id="UP000295129">
    <property type="component" value="Unassembled WGS sequence"/>
</dbReference>
<dbReference type="Pfam" id="PF13649">
    <property type="entry name" value="Methyltransf_25"/>
    <property type="match status" value="1"/>
</dbReference>
<keyword evidence="3" id="KW-0808">Transferase</keyword>
<dbReference type="CDD" id="cd02440">
    <property type="entry name" value="AdoMet_MTases"/>
    <property type="match status" value="1"/>
</dbReference>
<dbReference type="SUPFAM" id="SSF53335">
    <property type="entry name" value="S-adenosyl-L-methionine-dependent methyltransferases"/>
    <property type="match status" value="1"/>
</dbReference>
<dbReference type="RefSeq" id="WP_133592333.1">
    <property type="nucleotide sequence ID" value="NZ_SNVV01000011.1"/>
</dbReference>
<evidence type="ECO:0000313" key="4">
    <source>
        <dbReference type="Proteomes" id="UP000295129"/>
    </source>
</evidence>
<dbReference type="InterPro" id="IPR029063">
    <property type="entry name" value="SAM-dependent_MTases_sf"/>
</dbReference>
<gene>
    <name evidence="3" type="ORF">C7389_11153</name>
</gene>
<accession>A0A4R6DWC5</accession>
<dbReference type="EMBL" id="SNVV01000011">
    <property type="protein sequence ID" value="TDN49575.1"/>
    <property type="molecule type" value="Genomic_DNA"/>
</dbReference>
<dbReference type="PROSITE" id="PS01131">
    <property type="entry name" value="RRNA_A_DIMETH"/>
    <property type="match status" value="1"/>
</dbReference>
<dbReference type="OrthoDB" id="9805585at2"/>
<comment type="caution">
    <text evidence="3">The sequence shown here is derived from an EMBL/GenBank/DDBJ whole genome shotgun (WGS) entry which is preliminary data.</text>
</comment>